<sequence length="299" mass="32933">MHDEEGADARPIDARILAVYDELTASERRLASVVMEERNSLSSFTAGELAARANISNATAARFFRRLGYNSYNDAKLHARQGRDWGSPLYELTGIGKKRLAPGDFGLHIAQDLQNLTQTAEMLSEESLEAAARILVGARRIWVVGFRNSMVLASYARGLLIHIKDDVQLLPLAGMSMGEELASVRPDDALLVFGFRRRPVILREVMAVVREIGAPSVLIADMTAARTAQLATVTLRCHNRGHSLFDSYVAPMSVINYLCSMVGQSLGEPAIERLGQIERLHERLDPLVVPGQGKRSPKE</sequence>
<dbReference type="GO" id="GO:1901135">
    <property type="term" value="P:carbohydrate derivative metabolic process"/>
    <property type="evidence" value="ECO:0007669"/>
    <property type="project" value="InterPro"/>
</dbReference>
<comment type="caution">
    <text evidence="5">The sequence shown here is derived from an EMBL/GenBank/DDBJ whole genome shotgun (WGS) entry which is preliminary data.</text>
</comment>
<dbReference type="PROSITE" id="PS51071">
    <property type="entry name" value="HTH_RPIR"/>
    <property type="match status" value="1"/>
</dbReference>
<keyword evidence="3" id="KW-0804">Transcription</keyword>
<evidence type="ECO:0000313" key="5">
    <source>
        <dbReference type="EMBL" id="MCX5569954.1"/>
    </source>
</evidence>
<dbReference type="RefSeq" id="WP_266338921.1">
    <property type="nucleotide sequence ID" value="NZ_JAPKNK010000004.1"/>
</dbReference>
<reference evidence="5" key="1">
    <citation type="submission" date="2022-11" db="EMBL/GenBank/DDBJ databases">
        <title>Biodiversity and phylogenetic relationships of bacteria.</title>
        <authorList>
            <person name="Machado R.A.R."/>
            <person name="Bhat A."/>
            <person name="Loulou A."/>
            <person name="Kallel S."/>
        </authorList>
    </citation>
    <scope>NUCLEOTIDE SEQUENCE</scope>
    <source>
        <strain evidence="5">K-TC2</strain>
    </source>
</reference>
<dbReference type="InterPro" id="IPR001347">
    <property type="entry name" value="SIS_dom"/>
</dbReference>
<dbReference type="CDD" id="cd05013">
    <property type="entry name" value="SIS_RpiR"/>
    <property type="match status" value="1"/>
</dbReference>
<dbReference type="InterPro" id="IPR047640">
    <property type="entry name" value="RpiR-like"/>
</dbReference>
<gene>
    <name evidence="5" type="ORF">OSH07_12175</name>
</gene>
<dbReference type="PANTHER" id="PTHR30514">
    <property type="entry name" value="GLUCOKINASE"/>
    <property type="match status" value="1"/>
</dbReference>
<protein>
    <submittedName>
        <fullName evidence="5">MurR/RpiR family transcriptional regulator</fullName>
    </submittedName>
</protein>
<dbReference type="GO" id="GO:0003700">
    <property type="term" value="F:DNA-binding transcription factor activity"/>
    <property type="evidence" value="ECO:0007669"/>
    <property type="project" value="InterPro"/>
</dbReference>
<dbReference type="InterPro" id="IPR035472">
    <property type="entry name" value="RpiR-like_SIS"/>
</dbReference>
<name>A0A9X3E201_9HYPH</name>
<dbReference type="AlphaFoldDB" id="A0A9X3E201"/>
<dbReference type="SUPFAM" id="SSF46689">
    <property type="entry name" value="Homeodomain-like"/>
    <property type="match status" value="1"/>
</dbReference>
<dbReference type="EMBL" id="JAPKNK010000004">
    <property type="protein sequence ID" value="MCX5569954.1"/>
    <property type="molecule type" value="Genomic_DNA"/>
</dbReference>
<dbReference type="PANTHER" id="PTHR30514:SF18">
    <property type="entry name" value="RPIR-FAMILY TRANSCRIPTIONAL REGULATOR"/>
    <property type="match status" value="1"/>
</dbReference>
<keyword evidence="1" id="KW-0805">Transcription regulation</keyword>
<keyword evidence="6" id="KW-1185">Reference proteome</keyword>
<dbReference type="GO" id="GO:0097367">
    <property type="term" value="F:carbohydrate derivative binding"/>
    <property type="evidence" value="ECO:0007669"/>
    <property type="project" value="InterPro"/>
</dbReference>
<accession>A0A9X3E201</accession>
<dbReference type="Proteomes" id="UP001144805">
    <property type="component" value="Unassembled WGS sequence"/>
</dbReference>
<keyword evidence="2" id="KW-0238">DNA-binding</keyword>
<dbReference type="InterPro" id="IPR000281">
    <property type="entry name" value="HTH_RpiR"/>
</dbReference>
<dbReference type="InterPro" id="IPR009057">
    <property type="entry name" value="Homeodomain-like_sf"/>
</dbReference>
<dbReference type="Pfam" id="PF01418">
    <property type="entry name" value="HTH_6"/>
    <property type="match status" value="1"/>
</dbReference>
<evidence type="ECO:0000259" key="4">
    <source>
        <dbReference type="PROSITE" id="PS51071"/>
    </source>
</evidence>
<dbReference type="InterPro" id="IPR036388">
    <property type="entry name" value="WH-like_DNA-bd_sf"/>
</dbReference>
<dbReference type="GO" id="GO:0003677">
    <property type="term" value="F:DNA binding"/>
    <property type="evidence" value="ECO:0007669"/>
    <property type="project" value="UniProtKB-KW"/>
</dbReference>
<evidence type="ECO:0000256" key="1">
    <source>
        <dbReference type="ARBA" id="ARBA00023015"/>
    </source>
</evidence>
<evidence type="ECO:0000256" key="3">
    <source>
        <dbReference type="ARBA" id="ARBA00023163"/>
    </source>
</evidence>
<dbReference type="Gene3D" id="1.10.10.10">
    <property type="entry name" value="Winged helix-like DNA-binding domain superfamily/Winged helix DNA-binding domain"/>
    <property type="match status" value="1"/>
</dbReference>
<dbReference type="SUPFAM" id="SSF53697">
    <property type="entry name" value="SIS domain"/>
    <property type="match status" value="1"/>
</dbReference>
<proteinExistence type="predicted"/>
<dbReference type="Pfam" id="PF01380">
    <property type="entry name" value="SIS"/>
    <property type="match status" value="1"/>
</dbReference>
<dbReference type="InterPro" id="IPR046348">
    <property type="entry name" value="SIS_dom_sf"/>
</dbReference>
<evidence type="ECO:0000256" key="2">
    <source>
        <dbReference type="ARBA" id="ARBA00023125"/>
    </source>
</evidence>
<evidence type="ECO:0000313" key="6">
    <source>
        <dbReference type="Proteomes" id="UP001144805"/>
    </source>
</evidence>
<dbReference type="Gene3D" id="3.40.50.10490">
    <property type="entry name" value="Glucose-6-phosphate isomerase like protein, domain 1"/>
    <property type="match status" value="1"/>
</dbReference>
<feature type="domain" description="HTH rpiR-type" evidence="4">
    <location>
        <begin position="10"/>
        <end position="86"/>
    </location>
</feature>
<organism evidence="5 6">
    <name type="scientific">Kaistia nematophila</name>
    <dbReference type="NCBI Taxonomy" id="2994654"/>
    <lineage>
        <taxon>Bacteria</taxon>
        <taxon>Pseudomonadati</taxon>
        <taxon>Pseudomonadota</taxon>
        <taxon>Alphaproteobacteria</taxon>
        <taxon>Hyphomicrobiales</taxon>
        <taxon>Kaistiaceae</taxon>
        <taxon>Kaistia</taxon>
    </lineage>
</organism>